<accession>A0A3B4AWS0</accession>
<keyword evidence="3" id="KW-1185">Reference proteome</keyword>
<evidence type="ECO:0000313" key="3">
    <source>
        <dbReference type="Proteomes" id="UP000261520"/>
    </source>
</evidence>
<sequence>FLVCSKSILIYIYSTDCLYQRLWLDWPIKHDVFYSTRAARLLKLQGIELNVAMQESSQMTDIRYRLLERLTRQKRSEEVNPSDPLRSETHPARNQKESDNLNRDQTGAVSKETITSCDDPLKVLQTNGSGSPVKNNIGDQDAKLVVEI</sequence>
<feature type="compositionally biased region" description="Polar residues" evidence="1">
    <location>
        <begin position="103"/>
        <end position="112"/>
    </location>
</feature>
<dbReference type="STRING" id="409849.ENSPMGP00000021009"/>
<dbReference type="Ensembl" id="ENSPMGT00000022396.1">
    <property type="protein sequence ID" value="ENSPMGP00000021009.1"/>
    <property type="gene ID" value="ENSPMGG00000017030.1"/>
</dbReference>
<feature type="compositionally biased region" description="Basic and acidic residues" evidence="1">
    <location>
        <begin position="85"/>
        <end position="102"/>
    </location>
</feature>
<name>A0A3B4AWS0_9GOBI</name>
<reference evidence="2" key="2">
    <citation type="submission" date="2025-09" db="UniProtKB">
        <authorList>
            <consortium name="Ensembl"/>
        </authorList>
    </citation>
    <scope>IDENTIFICATION</scope>
</reference>
<dbReference type="AlphaFoldDB" id="A0A3B4AWS0"/>
<protein>
    <submittedName>
        <fullName evidence="2">Uncharacterized protein</fullName>
    </submittedName>
</protein>
<proteinExistence type="predicted"/>
<evidence type="ECO:0000313" key="2">
    <source>
        <dbReference type="Ensembl" id="ENSPMGP00000021009.1"/>
    </source>
</evidence>
<organism evidence="2 3">
    <name type="scientific">Periophthalmus magnuspinnatus</name>
    <dbReference type="NCBI Taxonomy" id="409849"/>
    <lineage>
        <taxon>Eukaryota</taxon>
        <taxon>Metazoa</taxon>
        <taxon>Chordata</taxon>
        <taxon>Craniata</taxon>
        <taxon>Vertebrata</taxon>
        <taxon>Euteleostomi</taxon>
        <taxon>Actinopterygii</taxon>
        <taxon>Neopterygii</taxon>
        <taxon>Teleostei</taxon>
        <taxon>Neoteleostei</taxon>
        <taxon>Acanthomorphata</taxon>
        <taxon>Gobiaria</taxon>
        <taxon>Gobiiformes</taxon>
        <taxon>Gobioidei</taxon>
        <taxon>Gobiidae</taxon>
        <taxon>Oxudercinae</taxon>
        <taxon>Periophthalmus</taxon>
    </lineage>
</organism>
<feature type="region of interest" description="Disordered" evidence="1">
    <location>
        <begin position="73"/>
        <end position="112"/>
    </location>
</feature>
<evidence type="ECO:0000256" key="1">
    <source>
        <dbReference type="SAM" id="MobiDB-lite"/>
    </source>
</evidence>
<dbReference type="Proteomes" id="UP000261520">
    <property type="component" value="Unplaced"/>
</dbReference>
<reference evidence="2" key="1">
    <citation type="submission" date="2025-08" db="UniProtKB">
        <authorList>
            <consortium name="Ensembl"/>
        </authorList>
    </citation>
    <scope>IDENTIFICATION</scope>
</reference>